<dbReference type="EMBL" id="CAJOBH010291291">
    <property type="protein sequence ID" value="CAF5181447.1"/>
    <property type="molecule type" value="Genomic_DNA"/>
</dbReference>
<dbReference type="Proteomes" id="UP000681967">
    <property type="component" value="Unassembled WGS sequence"/>
</dbReference>
<proteinExistence type="predicted"/>
<gene>
    <name evidence="2" type="ORF">BYL167_LOCUS79022</name>
    <name evidence="1" type="ORF">GIL414_LOCUS24063</name>
</gene>
<accession>A0A8S2SYY9</accession>
<evidence type="ECO:0000313" key="1">
    <source>
        <dbReference type="EMBL" id="CAF4259691.1"/>
    </source>
</evidence>
<name>A0A8S2SYY9_9BILA</name>
<dbReference type="EMBL" id="CAJOBJ010028584">
    <property type="protein sequence ID" value="CAF4259691.1"/>
    <property type="molecule type" value="Genomic_DNA"/>
</dbReference>
<evidence type="ECO:0000313" key="3">
    <source>
        <dbReference type="Proteomes" id="UP000681720"/>
    </source>
</evidence>
<organism evidence="1 3">
    <name type="scientific">Rotaria magnacalcarata</name>
    <dbReference type="NCBI Taxonomy" id="392030"/>
    <lineage>
        <taxon>Eukaryota</taxon>
        <taxon>Metazoa</taxon>
        <taxon>Spiralia</taxon>
        <taxon>Gnathifera</taxon>
        <taxon>Rotifera</taxon>
        <taxon>Eurotatoria</taxon>
        <taxon>Bdelloidea</taxon>
        <taxon>Philodinida</taxon>
        <taxon>Philodinidae</taxon>
        <taxon>Rotaria</taxon>
    </lineage>
</organism>
<reference evidence="1" key="1">
    <citation type="submission" date="2021-02" db="EMBL/GenBank/DDBJ databases">
        <authorList>
            <person name="Nowell W R."/>
        </authorList>
    </citation>
    <scope>NUCLEOTIDE SEQUENCE</scope>
</reference>
<protein>
    <submittedName>
        <fullName evidence="1">Uncharacterized protein</fullName>
    </submittedName>
</protein>
<sequence>MPPIVRSLLSSIGFLGICLTKFLSNTTYRRKFFETMINDLNTLQTEGLIVSTSTERLYFTLNLIAADNLAANDYGGFQKNF</sequence>
<feature type="non-terminal residue" evidence="1">
    <location>
        <position position="81"/>
    </location>
</feature>
<dbReference type="Proteomes" id="UP000681720">
    <property type="component" value="Unassembled WGS sequence"/>
</dbReference>
<evidence type="ECO:0000313" key="2">
    <source>
        <dbReference type="EMBL" id="CAF5181447.1"/>
    </source>
</evidence>
<comment type="caution">
    <text evidence="1">The sequence shown here is derived from an EMBL/GenBank/DDBJ whole genome shotgun (WGS) entry which is preliminary data.</text>
</comment>
<dbReference type="AlphaFoldDB" id="A0A8S2SYY9"/>